<dbReference type="InterPro" id="IPR036910">
    <property type="entry name" value="HMG_box_dom_sf"/>
</dbReference>
<dbReference type="GO" id="GO:0046872">
    <property type="term" value="F:metal ion binding"/>
    <property type="evidence" value="ECO:0007669"/>
    <property type="project" value="UniProtKB-KW"/>
</dbReference>
<keyword evidence="6" id="KW-0255">Endonuclease</keyword>
<dbReference type="InterPro" id="IPR036397">
    <property type="entry name" value="RNaseH_sf"/>
</dbReference>
<dbReference type="CDD" id="cd09280">
    <property type="entry name" value="RNase_HI_eukaryote_like"/>
    <property type="match status" value="1"/>
</dbReference>
<dbReference type="OrthoDB" id="128665at2759"/>
<dbReference type="InterPro" id="IPR050092">
    <property type="entry name" value="RNase_H"/>
</dbReference>
<evidence type="ECO:0000256" key="7">
    <source>
        <dbReference type="ARBA" id="ARBA00022801"/>
    </source>
</evidence>
<dbReference type="PANTHER" id="PTHR10642">
    <property type="entry name" value="RIBONUCLEASE H1"/>
    <property type="match status" value="1"/>
</dbReference>
<evidence type="ECO:0000256" key="3">
    <source>
        <dbReference type="ARBA" id="ARBA00012180"/>
    </source>
</evidence>
<dbReference type="Gene3D" id="1.10.30.10">
    <property type="entry name" value="High mobility group box domain"/>
    <property type="match status" value="1"/>
</dbReference>
<keyword evidence="10" id="KW-1185">Reference proteome</keyword>
<organism evidence="9 10">
    <name type="scientific">Racocetra fulgida</name>
    <dbReference type="NCBI Taxonomy" id="60492"/>
    <lineage>
        <taxon>Eukaryota</taxon>
        <taxon>Fungi</taxon>
        <taxon>Fungi incertae sedis</taxon>
        <taxon>Mucoromycota</taxon>
        <taxon>Glomeromycotina</taxon>
        <taxon>Glomeromycetes</taxon>
        <taxon>Diversisporales</taxon>
        <taxon>Gigasporaceae</taxon>
        <taxon>Racocetra</taxon>
    </lineage>
</organism>
<comment type="caution">
    <text evidence="9">The sequence shown here is derived from an EMBL/GenBank/DDBJ whole genome shotgun (WGS) entry which is preliminary data.</text>
</comment>
<dbReference type="SUPFAM" id="SSF47095">
    <property type="entry name" value="HMG-box"/>
    <property type="match status" value="1"/>
</dbReference>
<keyword evidence="5" id="KW-0479">Metal-binding</keyword>
<comment type="similarity">
    <text evidence="2">Belongs to the RNase H family.</text>
</comment>
<sequence length="274" mass="32227">MTLTFQMVKKQKYYAVVLGRTPGIYDSWEDCQKEVIDKSDSYYRSFDEFKLAKEFFDKNQEKYQKKKELLNDPDKLIVYINGSKIENNNGINSGIGVFYEKSEKELYEPIEDDLQSADRAELYAAIRALENCQDQEKVIEIRSDNKNLINTFDLWIDIWKSNNWITARKTEVLNRDLIEYLDSLVNKRDGKVIFTYAKNHSGNFRVNRLSRKAAAIRRNKTITKKLSPYNSFMKTNLPKIKKDNPHLSHSEAFKLVASMWKDSDTNPKNFNKQK</sequence>
<dbReference type="Proteomes" id="UP000789396">
    <property type="component" value="Unassembled WGS sequence"/>
</dbReference>
<comment type="catalytic activity">
    <reaction evidence="1">
        <text>Endonucleolytic cleavage to 5'-phosphomonoester.</text>
        <dbReference type="EC" id="3.1.26.4"/>
    </reaction>
</comment>
<evidence type="ECO:0000313" key="10">
    <source>
        <dbReference type="Proteomes" id="UP000789396"/>
    </source>
</evidence>
<dbReference type="SUPFAM" id="SSF53098">
    <property type="entry name" value="Ribonuclease H-like"/>
    <property type="match status" value="1"/>
</dbReference>
<dbReference type="InterPro" id="IPR012337">
    <property type="entry name" value="RNaseH-like_sf"/>
</dbReference>
<dbReference type="CDD" id="cd00084">
    <property type="entry name" value="HMG-box_SF"/>
    <property type="match status" value="1"/>
</dbReference>
<dbReference type="InterPro" id="IPR009027">
    <property type="entry name" value="Ribosomal_bL9/RNase_H1_N"/>
</dbReference>
<feature type="domain" description="RNase H type-1" evidence="8">
    <location>
        <begin position="72"/>
        <end position="215"/>
    </location>
</feature>
<dbReference type="InterPro" id="IPR037056">
    <property type="entry name" value="RNase_H1_N_sf"/>
</dbReference>
<evidence type="ECO:0000256" key="1">
    <source>
        <dbReference type="ARBA" id="ARBA00000077"/>
    </source>
</evidence>
<evidence type="ECO:0000256" key="5">
    <source>
        <dbReference type="ARBA" id="ARBA00022723"/>
    </source>
</evidence>
<dbReference type="InterPro" id="IPR002156">
    <property type="entry name" value="RNaseH_domain"/>
</dbReference>
<dbReference type="Gene3D" id="3.40.970.10">
    <property type="entry name" value="Ribonuclease H1, N-terminal domain"/>
    <property type="match status" value="1"/>
</dbReference>
<dbReference type="PROSITE" id="PS50879">
    <property type="entry name" value="RNASE_H_1"/>
    <property type="match status" value="1"/>
</dbReference>
<evidence type="ECO:0000256" key="6">
    <source>
        <dbReference type="ARBA" id="ARBA00022759"/>
    </source>
</evidence>
<dbReference type="Pfam" id="PF04690">
    <property type="entry name" value="YABBY"/>
    <property type="match status" value="1"/>
</dbReference>
<reference evidence="9" key="1">
    <citation type="submission" date="2021-06" db="EMBL/GenBank/DDBJ databases">
        <authorList>
            <person name="Kallberg Y."/>
            <person name="Tangrot J."/>
            <person name="Rosling A."/>
        </authorList>
    </citation>
    <scope>NUCLEOTIDE SEQUENCE</scope>
    <source>
        <strain evidence="9">IN212</strain>
    </source>
</reference>
<proteinExistence type="inferred from homology"/>
<protein>
    <recommendedName>
        <fullName evidence="3">ribonuclease H</fullName>
        <ecNumber evidence="3">3.1.26.4</ecNumber>
    </recommendedName>
</protein>
<dbReference type="GO" id="GO:0004523">
    <property type="term" value="F:RNA-DNA hybrid ribonuclease activity"/>
    <property type="evidence" value="ECO:0007669"/>
    <property type="project" value="UniProtKB-EC"/>
</dbReference>
<evidence type="ECO:0000313" key="9">
    <source>
        <dbReference type="EMBL" id="CAG8758422.1"/>
    </source>
</evidence>
<accession>A0A9N9NTA5</accession>
<dbReference type="GO" id="GO:0003676">
    <property type="term" value="F:nucleic acid binding"/>
    <property type="evidence" value="ECO:0007669"/>
    <property type="project" value="InterPro"/>
</dbReference>
<dbReference type="EMBL" id="CAJVPZ010039896">
    <property type="protein sequence ID" value="CAG8758422.1"/>
    <property type="molecule type" value="Genomic_DNA"/>
</dbReference>
<evidence type="ECO:0000259" key="8">
    <source>
        <dbReference type="PROSITE" id="PS50879"/>
    </source>
</evidence>
<name>A0A9N9NTA5_9GLOM</name>
<evidence type="ECO:0000256" key="2">
    <source>
        <dbReference type="ARBA" id="ARBA00005300"/>
    </source>
</evidence>
<dbReference type="GO" id="GO:0043137">
    <property type="term" value="P:DNA replication, removal of RNA primer"/>
    <property type="evidence" value="ECO:0007669"/>
    <property type="project" value="TreeGrafter"/>
</dbReference>
<dbReference type="InterPro" id="IPR011320">
    <property type="entry name" value="RNase_H1_N"/>
</dbReference>
<dbReference type="EC" id="3.1.26.4" evidence="3"/>
<dbReference type="SUPFAM" id="SSF55658">
    <property type="entry name" value="L9 N-domain-like"/>
    <property type="match status" value="1"/>
</dbReference>
<keyword evidence="4" id="KW-0540">Nuclease</keyword>
<dbReference type="Pfam" id="PF00075">
    <property type="entry name" value="RNase_H"/>
    <property type="match status" value="1"/>
</dbReference>
<dbReference type="Gene3D" id="3.30.420.10">
    <property type="entry name" value="Ribonuclease H-like superfamily/Ribonuclease H"/>
    <property type="match status" value="1"/>
</dbReference>
<gene>
    <name evidence="9" type="ORF">RFULGI_LOCUS14117</name>
</gene>
<evidence type="ECO:0000256" key="4">
    <source>
        <dbReference type="ARBA" id="ARBA00022722"/>
    </source>
</evidence>
<dbReference type="AlphaFoldDB" id="A0A9N9NTA5"/>
<dbReference type="PANTHER" id="PTHR10642:SF26">
    <property type="entry name" value="RIBONUCLEASE H1"/>
    <property type="match status" value="1"/>
</dbReference>
<dbReference type="InterPro" id="IPR056775">
    <property type="entry name" value="YABBY_C"/>
</dbReference>
<keyword evidence="7" id="KW-0378">Hydrolase</keyword>
<dbReference type="Pfam" id="PF01693">
    <property type="entry name" value="Cauli_VI"/>
    <property type="match status" value="1"/>
</dbReference>